<feature type="transmembrane region" description="Helical" evidence="8">
    <location>
        <begin position="6"/>
        <end position="24"/>
    </location>
</feature>
<dbReference type="GO" id="GO:0051301">
    <property type="term" value="P:cell division"/>
    <property type="evidence" value="ECO:0007669"/>
    <property type="project" value="UniProtKB-KW"/>
</dbReference>
<accession>A0ABW4Y254</accession>
<evidence type="ECO:0000256" key="4">
    <source>
        <dbReference type="ARBA" id="ARBA00022692"/>
    </source>
</evidence>
<organism evidence="12 13">
    <name type="scientific">Thiorhodococcus fuscus</name>
    <dbReference type="NCBI Taxonomy" id="527200"/>
    <lineage>
        <taxon>Bacteria</taxon>
        <taxon>Pseudomonadati</taxon>
        <taxon>Pseudomonadota</taxon>
        <taxon>Gammaproteobacteria</taxon>
        <taxon>Chromatiales</taxon>
        <taxon>Chromatiaceae</taxon>
        <taxon>Thiorhodococcus</taxon>
    </lineage>
</organism>
<feature type="domain" description="ZipA C-terminal FtsZ-binding" evidence="11">
    <location>
        <begin position="142"/>
        <end position="271"/>
    </location>
</feature>
<evidence type="ECO:0000256" key="1">
    <source>
        <dbReference type="ARBA" id="ARBA00022475"/>
    </source>
</evidence>
<keyword evidence="2 8" id="KW-0997">Cell inner membrane</keyword>
<dbReference type="PANTHER" id="PTHR38685">
    <property type="entry name" value="CELL DIVISION PROTEIN ZIPA"/>
    <property type="match status" value="1"/>
</dbReference>
<comment type="subunit">
    <text evidence="8">Interacts with FtsZ via their C-terminal domains.</text>
</comment>
<evidence type="ECO:0000256" key="7">
    <source>
        <dbReference type="ARBA" id="ARBA00023306"/>
    </source>
</evidence>
<feature type="compositionally biased region" description="Acidic residues" evidence="10">
    <location>
        <begin position="126"/>
        <end position="140"/>
    </location>
</feature>
<keyword evidence="1 8" id="KW-1003">Cell membrane</keyword>
<dbReference type="Gene3D" id="3.30.1400.10">
    <property type="entry name" value="ZipA, C-terminal FtsZ-binding domain"/>
    <property type="match status" value="1"/>
</dbReference>
<proteinExistence type="inferred from homology"/>
<dbReference type="InterPro" id="IPR011919">
    <property type="entry name" value="Cell_div_ZipA"/>
</dbReference>
<evidence type="ECO:0000259" key="11">
    <source>
        <dbReference type="SMART" id="SM00771"/>
    </source>
</evidence>
<dbReference type="PANTHER" id="PTHR38685:SF1">
    <property type="entry name" value="CELL DIVISION PROTEIN ZIPA"/>
    <property type="match status" value="1"/>
</dbReference>
<comment type="function">
    <text evidence="8 9">Essential cell division protein that stabilizes the FtsZ protofilaments by cross-linking them and that serves as a cytoplasmic membrane anchor for the Z ring. Also required for the recruitment to the septal ring of downstream cell division proteins.</text>
</comment>
<dbReference type="EMBL" id="JBHUHX010000001">
    <property type="protein sequence ID" value="MFD2110241.1"/>
    <property type="molecule type" value="Genomic_DNA"/>
</dbReference>
<evidence type="ECO:0000313" key="13">
    <source>
        <dbReference type="Proteomes" id="UP001597337"/>
    </source>
</evidence>
<keyword evidence="5 8" id="KW-1133">Transmembrane helix</keyword>
<feature type="compositionally biased region" description="Acidic residues" evidence="10">
    <location>
        <begin position="34"/>
        <end position="43"/>
    </location>
</feature>
<comment type="caution">
    <text evidence="12">The sequence shown here is derived from an EMBL/GenBank/DDBJ whole genome shotgun (WGS) entry which is preliminary data.</text>
</comment>
<keyword evidence="6 8" id="KW-0472">Membrane</keyword>
<comment type="subcellular location">
    <subcellularLocation>
        <location evidence="8">Cell inner membrane</location>
        <topology evidence="8">Single-pass type I membrane protein</topology>
    </subcellularLocation>
    <text evidence="8">Localizes to the Z ring in an FtsZ-dependent manner.</text>
</comment>
<protein>
    <recommendedName>
        <fullName evidence="8 9">Cell division protein ZipA</fullName>
    </recommendedName>
</protein>
<evidence type="ECO:0000256" key="2">
    <source>
        <dbReference type="ARBA" id="ARBA00022519"/>
    </source>
</evidence>
<evidence type="ECO:0000256" key="5">
    <source>
        <dbReference type="ARBA" id="ARBA00022989"/>
    </source>
</evidence>
<dbReference type="HAMAP" id="MF_00509">
    <property type="entry name" value="ZipA"/>
    <property type="match status" value="1"/>
</dbReference>
<reference evidence="13" key="1">
    <citation type="journal article" date="2019" name="Int. J. Syst. Evol. Microbiol.">
        <title>The Global Catalogue of Microorganisms (GCM) 10K type strain sequencing project: providing services to taxonomists for standard genome sequencing and annotation.</title>
        <authorList>
            <consortium name="The Broad Institute Genomics Platform"/>
            <consortium name="The Broad Institute Genome Sequencing Center for Infectious Disease"/>
            <person name="Wu L."/>
            <person name="Ma J."/>
        </authorList>
    </citation>
    <scope>NUCLEOTIDE SEQUENCE [LARGE SCALE GENOMIC DNA]</scope>
    <source>
        <strain evidence="13">KACC 12597</strain>
    </source>
</reference>
<dbReference type="NCBIfam" id="TIGR02205">
    <property type="entry name" value="septum_zipA"/>
    <property type="match status" value="1"/>
</dbReference>
<name>A0ABW4Y254_9GAMM</name>
<evidence type="ECO:0000256" key="6">
    <source>
        <dbReference type="ARBA" id="ARBA00023136"/>
    </source>
</evidence>
<feature type="compositionally biased region" description="Acidic residues" evidence="10">
    <location>
        <begin position="99"/>
        <end position="109"/>
    </location>
</feature>
<evidence type="ECO:0000256" key="8">
    <source>
        <dbReference type="HAMAP-Rule" id="MF_00509"/>
    </source>
</evidence>
<keyword evidence="3 8" id="KW-0132">Cell division</keyword>
<keyword evidence="7 8" id="KW-0131">Cell cycle</keyword>
<dbReference type="SUPFAM" id="SSF64383">
    <property type="entry name" value="Cell-division protein ZipA, C-terminal domain"/>
    <property type="match status" value="1"/>
</dbReference>
<sequence length="284" mass="31974">MDASTIRLILIVVGAVLILLLYLWERHREKREQEGDEYEDEMEVAASAAGDAPYGVRSGKAVKRDPKIGVYDDEDDDSQDSDWSYLTPRSAKDPGSTMFEEDRDEPERDDSDRDGPARQVASPPDSDSEPVEESADEGEALEPLLIQLSVSARRYPFKGTEMLEVAERCGLYPGDMDIFHCLDEFDDQTRIYFSMANMVKPGTFPFDEMESFSTPGLMLFAQLEGNPEDMTILDEMIATARKLALALNGDVLDNSRRPLTVSKEEEMRQAVLANEVRWSKVALR</sequence>
<comment type="similarity">
    <text evidence="8 9">Belongs to the ZipA family.</text>
</comment>
<keyword evidence="4 8" id="KW-0812">Transmembrane</keyword>
<dbReference type="Proteomes" id="UP001597337">
    <property type="component" value="Unassembled WGS sequence"/>
</dbReference>
<evidence type="ECO:0000256" key="3">
    <source>
        <dbReference type="ARBA" id="ARBA00022618"/>
    </source>
</evidence>
<feature type="region of interest" description="Disordered" evidence="10">
    <location>
        <begin position="31"/>
        <end position="140"/>
    </location>
</feature>
<dbReference type="SMART" id="SM00771">
    <property type="entry name" value="ZipA_C"/>
    <property type="match status" value="1"/>
</dbReference>
<dbReference type="Pfam" id="PF04354">
    <property type="entry name" value="ZipA_C"/>
    <property type="match status" value="1"/>
</dbReference>
<evidence type="ECO:0000256" key="9">
    <source>
        <dbReference type="RuleBase" id="RU003612"/>
    </source>
</evidence>
<dbReference type="InterPro" id="IPR007449">
    <property type="entry name" value="ZipA_FtsZ-bd_C"/>
</dbReference>
<evidence type="ECO:0000256" key="10">
    <source>
        <dbReference type="SAM" id="MobiDB-lite"/>
    </source>
</evidence>
<gene>
    <name evidence="8 12" type="primary">zipA</name>
    <name evidence="12" type="ORF">ACFSJC_00120</name>
</gene>
<feature type="compositionally biased region" description="Acidic residues" evidence="10">
    <location>
        <begin position="71"/>
        <end position="80"/>
    </location>
</feature>
<dbReference type="RefSeq" id="WP_386021436.1">
    <property type="nucleotide sequence ID" value="NZ_JBHUHX010000001.1"/>
</dbReference>
<evidence type="ECO:0000313" key="12">
    <source>
        <dbReference type="EMBL" id="MFD2110241.1"/>
    </source>
</evidence>
<dbReference type="InterPro" id="IPR036765">
    <property type="entry name" value="ZipA_FtsZ-bd_C_sf"/>
</dbReference>
<keyword evidence="13" id="KW-1185">Reference proteome</keyword>